<evidence type="ECO:0000256" key="1">
    <source>
        <dbReference type="SAM" id="MobiDB-lite"/>
    </source>
</evidence>
<feature type="region of interest" description="Disordered" evidence="1">
    <location>
        <begin position="61"/>
        <end position="138"/>
    </location>
</feature>
<proteinExistence type="predicted"/>
<feature type="compositionally biased region" description="Polar residues" evidence="1">
    <location>
        <begin position="124"/>
        <end position="138"/>
    </location>
</feature>
<gene>
    <name evidence="2" type="ORF">BS47DRAFT_1369550</name>
</gene>
<feature type="compositionally biased region" description="Acidic residues" evidence="1">
    <location>
        <begin position="75"/>
        <end position="85"/>
    </location>
</feature>
<sequence>MPIVLPSLSGTTIASNKYTGSEETKVQISSWEFIENEQDTVSPQNTLGSDIEGLALDLLICEDREGPDDKATDGDGQDEGQDDEGADGKGTDPDPKEPDAKGSTRGLTTRARRRGPDDEGLDNEGQTTRGLTNHAVQG</sequence>
<organism evidence="2 3">
    <name type="scientific">Hydnum rufescens UP504</name>
    <dbReference type="NCBI Taxonomy" id="1448309"/>
    <lineage>
        <taxon>Eukaryota</taxon>
        <taxon>Fungi</taxon>
        <taxon>Dikarya</taxon>
        <taxon>Basidiomycota</taxon>
        <taxon>Agaricomycotina</taxon>
        <taxon>Agaricomycetes</taxon>
        <taxon>Cantharellales</taxon>
        <taxon>Hydnaceae</taxon>
        <taxon>Hydnum</taxon>
    </lineage>
</organism>
<name>A0A9P6ACI9_9AGAM</name>
<reference evidence="2" key="1">
    <citation type="journal article" date="2020" name="Nat. Commun.">
        <title>Large-scale genome sequencing of mycorrhizal fungi provides insights into the early evolution of symbiotic traits.</title>
        <authorList>
            <person name="Miyauchi S."/>
            <person name="Kiss E."/>
            <person name="Kuo A."/>
            <person name="Drula E."/>
            <person name="Kohler A."/>
            <person name="Sanchez-Garcia M."/>
            <person name="Morin E."/>
            <person name="Andreopoulos B."/>
            <person name="Barry K.W."/>
            <person name="Bonito G."/>
            <person name="Buee M."/>
            <person name="Carver A."/>
            <person name="Chen C."/>
            <person name="Cichocki N."/>
            <person name="Clum A."/>
            <person name="Culley D."/>
            <person name="Crous P.W."/>
            <person name="Fauchery L."/>
            <person name="Girlanda M."/>
            <person name="Hayes R.D."/>
            <person name="Keri Z."/>
            <person name="LaButti K."/>
            <person name="Lipzen A."/>
            <person name="Lombard V."/>
            <person name="Magnuson J."/>
            <person name="Maillard F."/>
            <person name="Murat C."/>
            <person name="Nolan M."/>
            <person name="Ohm R.A."/>
            <person name="Pangilinan J."/>
            <person name="Pereira M.F."/>
            <person name="Perotto S."/>
            <person name="Peter M."/>
            <person name="Pfister S."/>
            <person name="Riley R."/>
            <person name="Sitrit Y."/>
            <person name="Stielow J.B."/>
            <person name="Szollosi G."/>
            <person name="Zifcakova L."/>
            <person name="Stursova M."/>
            <person name="Spatafora J.W."/>
            <person name="Tedersoo L."/>
            <person name="Vaario L.M."/>
            <person name="Yamada A."/>
            <person name="Yan M."/>
            <person name="Wang P."/>
            <person name="Xu J."/>
            <person name="Bruns T."/>
            <person name="Baldrian P."/>
            <person name="Vilgalys R."/>
            <person name="Dunand C."/>
            <person name="Henrissat B."/>
            <person name="Grigoriev I.V."/>
            <person name="Hibbett D."/>
            <person name="Nagy L.G."/>
            <person name="Martin F.M."/>
        </authorList>
    </citation>
    <scope>NUCLEOTIDE SEQUENCE</scope>
    <source>
        <strain evidence="2">UP504</strain>
    </source>
</reference>
<feature type="compositionally biased region" description="Basic and acidic residues" evidence="1">
    <location>
        <begin position="61"/>
        <end position="73"/>
    </location>
</feature>
<keyword evidence="3" id="KW-1185">Reference proteome</keyword>
<dbReference type="Proteomes" id="UP000886523">
    <property type="component" value="Unassembled WGS sequence"/>
</dbReference>
<dbReference type="AlphaFoldDB" id="A0A9P6ACI9"/>
<feature type="compositionally biased region" description="Basic and acidic residues" evidence="1">
    <location>
        <begin position="86"/>
        <end position="102"/>
    </location>
</feature>
<comment type="caution">
    <text evidence="2">The sequence shown here is derived from an EMBL/GenBank/DDBJ whole genome shotgun (WGS) entry which is preliminary data.</text>
</comment>
<evidence type="ECO:0000313" key="3">
    <source>
        <dbReference type="Proteomes" id="UP000886523"/>
    </source>
</evidence>
<evidence type="ECO:0000313" key="2">
    <source>
        <dbReference type="EMBL" id="KAF9503412.1"/>
    </source>
</evidence>
<accession>A0A9P6ACI9</accession>
<dbReference type="EMBL" id="MU129362">
    <property type="protein sequence ID" value="KAF9503412.1"/>
    <property type="molecule type" value="Genomic_DNA"/>
</dbReference>
<protein>
    <submittedName>
        <fullName evidence="2">Uncharacterized protein</fullName>
    </submittedName>
</protein>